<accession>A0A0E9W1Z9</accession>
<protein>
    <submittedName>
        <fullName evidence="1">Uncharacterized protein</fullName>
    </submittedName>
</protein>
<reference evidence="1" key="1">
    <citation type="submission" date="2014-11" db="EMBL/GenBank/DDBJ databases">
        <authorList>
            <person name="Amaro Gonzalez C."/>
        </authorList>
    </citation>
    <scope>NUCLEOTIDE SEQUENCE</scope>
</reference>
<organism evidence="1">
    <name type="scientific">Anguilla anguilla</name>
    <name type="common">European freshwater eel</name>
    <name type="synonym">Muraena anguilla</name>
    <dbReference type="NCBI Taxonomy" id="7936"/>
    <lineage>
        <taxon>Eukaryota</taxon>
        <taxon>Metazoa</taxon>
        <taxon>Chordata</taxon>
        <taxon>Craniata</taxon>
        <taxon>Vertebrata</taxon>
        <taxon>Euteleostomi</taxon>
        <taxon>Actinopterygii</taxon>
        <taxon>Neopterygii</taxon>
        <taxon>Teleostei</taxon>
        <taxon>Anguilliformes</taxon>
        <taxon>Anguillidae</taxon>
        <taxon>Anguilla</taxon>
    </lineage>
</organism>
<proteinExistence type="predicted"/>
<dbReference type="EMBL" id="GBXM01024168">
    <property type="protein sequence ID" value="JAH84409.1"/>
    <property type="molecule type" value="Transcribed_RNA"/>
</dbReference>
<evidence type="ECO:0000313" key="1">
    <source>
        <dbReference type="EMBL" id="JAH84409.1"/>
    </source>
</evidence>
<name>A0A0E9W1Z9_ANGAN</name>
<reference evidence="1" key="2">
    <citation type="journal article" date="2015" name="Fish Shellfish Immunol.">
        <title>Early steps in the European eel (Anguilla anguilla)-Vibrio vulnificus interaction in the gills: Role of the RtxA13 toxin.</title>
        <authorList>
            <person name="Callol A."/>
            <person name="Pajuelo D."/>
            <person name="Ebbesson L."/>
            <person name="Teles M."/>
            <person name="MacKenzie S."/>
            <person name="Amaro C."/>
        </authorList>
    </citation>
    <scope>NUCLEOTIDE SEQUENCE</scope>
</reference>
<sequence length="16" mass="1790">MTALIMHKESARSMAL</sequence>
<dbReference type="AlphaFoldDB" id="A0A0E9W1Z9"/>